<dbReference type="AlphaFoldDB" id="A0AA36GPE6"/>
<sequence length="470" mass="55647">MDTNLRHRHERAEADIVEPNNNVRKLKDPRVMTFKTKEFHIRESLLTTLFRETEIGVVYNLFAAVFILFFLRALIDDIFTHGMPFYHFWLIGWNFQYLPATLFVWSLMFLSSFIPYAGLKIWAHVPAKGELTLKSEFPMLAAYLFYLGAFFYFPLKFLFTWKLNCACSFIITCETTRIAMKLHSFVRENVPRGITKKMSGEIVQPGTTSDWPSIEQFVYFMFCPTFLYRDEYPRTQTRCMKKAAIHFMHCFILIEFVNLAFTQYAFPWMDSIDYPNEPASKILMSLFAGIVPGMLCLICLFYGLLHSWLNGFAEIMRFGDRQFYLNWWNADNMAEYYRNWNLVVHDWLYAYVYRDVSKLIGGRRGLQIAQSCVFFLSALFHEYWFGIAFRVFYPVMFMLYFVFGGIFFSVSKLIKNKSVWNTALWFNLLIGTGMFIAFYGQEWYARTRCAPYTNPIVDALLPRHWACARY</sequence>
<evidence type="ECO:0000256" key="8">
    <source>
        <dbReference type="ARBA" id="ARBA00023315"/>
    </source>
</evidence>
<dbReference type="Pfam" id="PF03062">
    <property type="entry name" value="MBOAT"/>
    <property type="match status" value="1"/>
</dbReference>
<evidence type="ECO:0000256" key="2">
    <source>
        <dbReference type="ARBA" id="ARBA00009010"/>
    </source>
</evidence>
<evidence type="ECO:0000256" key="7">
    <source>
        <dbReference type="ARBA" id="ARBA00023136"/>
    </source>
</evidence>
<evidence type="ECO:0000256" key="11">
    <source>
        <dbReference type="SAM" id="Phobius"/>
    </source>
</evidence>
<comment type="subcellular location">
    <subcellularLocation>
        <location evidence="1 9">Endoplasmic reticulum membrane</location>
        <topology evidence="1 9">Multi-pass membrane protein</topology>
    </subcellularLocation>
</comment>
<evidence type="ECO:0000256" key="4">
    <source>
        <dbReference type="ARBA" id="ARBA00022692"/>
    </source>
</evidence>
<dbReference type="GO" id="GO:0008374">
    <property type="term" value="F:O-acyltransferase activity"/>
    <property type="evidence" value="ECO:0007669"/>
    <property type="project" value="InterPro"/>
</dbReference>
<dbReference type="EMBL" id="CATQJL010000112">
    <property type="protein sequence ID" value="CAJ0595751.1"/>
    <property type="molecule type" value="Genomic_DNA"/>
</dbReference>
<keyword evidence="8 9" id="KW-0012">Acyltransferase</keyword>
<keyword evidence="3 9" id="KW-0808">Transferase</keyword>
<reference evidence="12" key="1">
    <citation type="submission" date="2023-07" db="EMBL/GenBank/DDBJ databases">
        <authorList>
            <consortium name="CYATHOMIX"/>
        </authorList>
    </citation>
    <scope>NUCLEOTIDE SEQUENCE</scope>
    <source>
        <strain evidence="12">N/A</strain>
    </source>
</reference>
<dbReference type="PANTHER" id="PTHR10408">
    <property type="entry name" value="STEROL O-ACYLTRANSFERASE"/>
    <property type="match status" value="1"/>
</dbReference>
<keyword evidence="7 9" id="KW-0472">Membrane</keyword>
<evidence type="ECO:0000313" key="13">
    <source>
        <dbReference type="Proteomes" id="UP001176961"/>
    </source>
</evidence>
<feature type="transmembrane region" description="Helical" evidence="11">
    <location>
        <begin position="95"/>
        <end position="116"/>
    </location>
</feature>
<accession>A0AA36GPE6</accession>
<gene>
    <name evidence="12" type="ORF">CYNAS_LOCUS7734</name>
</gene>
<feature type="transmembrane region" description="Helical" evidence="11">
    <location>
        <begin position="391"/>
        <end position="410"/>
    </location>
</feature>
<dbReference type="GO" id="GO:0008203">
    <property type="term" value="P:cholesterol metabolic process"/>
    <property type="evidence" value="ECO:0007669"/>
    <property type="project" value="TreeGrafter"/>
</dbReference>
<evidence type="ECO:0000256" key="1">
    <source>
        <dbReference type="ARBA" id="ARBA00004477"/>
    </source>
</evidence>
<keyword evidence="13" id="KW-1185">Reference proteome</keyword>
<evidence type="ECO:0000313" key="12">
    <source>
        <dbReference type="EMBL" id="CAJ0595751.1"/>
    </source>
</evidence>
<comment type="similarity">
    <text evidence="2 9">Belongs to the membrane-bound acyltransferase family. Sterol o-acyltransferase subfamily.</text>
</comment>
<feature type="transmembrane region" description="Helical" evidence="11">
    <location>
        <begin position="422"/>
        <end position="440"/>
    </location>
</feature>
<comment type="caution">
    <text evidence="12">The sequence shown here is derived from an EMBL/GenBank/DDBJ whole genome shotgun (WGS) entry which is preliminary data.</text>
</comment>
<feature type="transmembrane region" description="Helical" evidence="11">
    <location>
        <begin position="57"/>
        <end position="75"/>
    </location>
</feature>
<keyword evidence="4 11" id="KW-0812">Transmembrane</keyword>
<feature type="transmembrane region" description="Helical" evidence="11">
    <location>
        <begin position="286"/>
        <end position="309"/>
    </location>
</feature>
<protein>
    <recommendedName>
        <fullName evidence="9">O-acyltransferase</fullName>
    </recommendedName>
</protein>
<name>A0AA36GPE6_CYLNA</name>
<dbReference type="InterPro" id="IPR014371">
    <property type="entry name" value="Oat_ACAT_DAG_ARE"/>
</dbReference>
<evidence type="ECO:0000256" key="6">
    <source>
        <dbReference type="ARBA" id="ARBA00022989"/>
    </source>
</evidence>
<dbReference type="PANTHER" id="PTHR10408:SF8">
    <property type="entry name" value="O-ACYLTRANSFERASE"/>
    <property type="match status" value="1"/>
</dbReference>
<dbReference type="GO" id="GO:0005789">
    <property type="term" value="C:endoplasmic reticulum membrane"/>
    <property type="evidence" value="ECO:0007669"/>
    <property type="project" value="UniProtKB-SubCell"/>
</dbReference>
<dbReference type="Proteomes" id="UP001176961">
    <property type="component" value="Unassembled WGS sequence"/>
</dbReference>
<feature type="transmembrane region" description="Helical" evidence="11">
    <location>
        <begin position="137"/>
        <end position="155"/>
    </location>
</feature>
<evidence type="ECO:0000256" key="9">
    <source>
        <dbReference type="PIRNR" id="PIRNR000439"/>
    </source>
</evidence>
<dbReference type="PIRSF" id="PIRSF000439">
    <property type="entry name" value="Oat_ACAT_DAG_ARE"/>
    <property type="match status" value="1"/>
</dbReference>
<keyword evidence="6 11" id="KW-1133">Transmembrane helix</keyword>
<evidence type="ECO:0000256" key="10">
    <source>
        <dbReference type="PIRSR" id="PIRSR000439-1"/>
    </source>
</evidence>
<feature type="active site" evidence="10">
    <location>
        <position position="381"/>
    </location>
</feature>
<feature type="transmembrane region" description="Helical" evidence="11">
    <location>
        <begin position="243"/>
        <end position="266"/>
    </location>
</feature>
<evidence type="ECO:0000256" key="3">
    <source>
        <dbReference type="ARBA" id="ARBA00022679"/>
    </source>
</evidence>
<dbReference type="InterPro" id="IPR004299">
    <property type="entry name" value="MBOAT_fam"/>
</dbReference>
<keyword evidence="5 9" id="KW-0256">Endoplasmic reticulum</keyword>
<evidence type="ECO:0000256" key="5">
    <source>
        <dbReference type="ARBA" id="ARBA00022824"/>
    </source>
</evidence>
<organism evidence="12 13">
    <name type="scientific">Cylicocyclus nassatus</name>
    <name type="common">Nematode worm</name>
    <dbReference type="NCBI Taxonomy" id="53992"/>
    <lineage>
        <taxon>Eukaryota</taxon>
        <taxon>Metazoa</taxon>
        <taxon>Ecdysozoa</taxon>
        <taxon>Nematoda</taxon>
        <taxon>Chromadorea</taxon>
        <taxon>Rhabditida</taxon>
        <taxon>Rhabditina</taxon>
        <taxon>Rhabditomorpha</taxon>
        <taxon>Strongyloidea</taxon>
        <taxon>Strongylidae</taxon>
        <taxon>Cylicocyclus</taxon>
    </lineage>
</organism>
<proteinExistence type="inferred from homology"/>